<dbReference type="CDD" id="cd06225">
    <property type="entry name" value="HAMP"/>
    <property type="match status" value="1"/>
</dbReference>
<evidence type="ECO:0000256" key="9">
    <source>
        <dbReference type="ARBA" id="ARBA00022777"/>
    </source>
</evidence>
<protein>
    <recommendedName>
        <fullName evidence="3">histidine kinase</fullName>
        <ecNumber evidence="3">2.7.13.3</ecNumber>
    </recommendedName>
</protein>
<dbReference type="SUPFAM" id="SSF55874">
    <property type="entry name" value="ATPase domain of HSP90 chaperone/DNA topoisomerase II/histidine kinase"/>
    <property type="match status" value="1"/>
</dbReference>
<dbReference type="InterPro" id="IPR003594">
    <property type="entry name" value="HATPase_dom"/>
</dbReference>
<dbReference type="EMBL" id="PGVE01000052">
    <property type="protein sequence ID" value="PLS03733.1"/>
    <property type="molecule type" value="Genomic_DNA"/>
</dbReference>
<evidence type="ECO:0000256" key="4">
    <source>
        <dbReference type="ARBA" id="ARBA00022475"/>
    </source>
</evidence>
<evidence type="ECO:0000313" key="17">
    <source>
        <dbReference type="EMBL" id="PLS03733.1"/>
    </source>
</evidence>
<keyword evidence="18" id="KW-1185">Reference proteome</keyword>
<dbReference type="InterPro" id="IPR003660">
    <property type="entry name" value="HAMP_dom"/>
</dbReference>
<keyword evidence="8" id="KW-0547">Nucleotide-binding</keyword>
<dbReference type="SUPFAM" id="SSF158472">
    <property type="entry name" value="HAMP domain-like"/>
    <property type="match status" value="1"/>
</dbReference>
<dbReference type="PRINTS" id="PR00344">
    <property type="entry name" value="BCTRLSENSOR"/>
</dbReference>
<dbReference type="RefSeq" id="WP_101648480.1">
    <property type="nucleotide sequence ID" value="NZ_PGVE01000052.1"/>
</dbReference>
<keyword evidence="13 14" id="KW-0472">Membrane</keyword>
<reference evidence="17 18" key="1">
    <citation type="submission" date="2017-11" db="EMBL/GenBank/DDBJ databases">
        <title>Comparitive Functional Genomics of Dry Heat Resistant strains isolated from the Viking Spacecraft.</title>
        <authorList>
            <person name="Seuylemezian A."/>
            <person name="Cooper K."/>
            <person name="Vaishampayan P."/>
        </authorList>
    </citation>
    <scope>NUCLEOTIDE SEQUENCE [LARGE SCALE GENOMIC DNA]</scope>
    <source>
        <strain evidence="17 18">V32-6</strain>
    </source>
</reference>
<evidence type="ECO:0000256" key="1">
    <source>
        <dbReference type="ARBA" id="ARBA00000085"/>
    </source>
</evidence>
<dbReference type="SMART" id="SM00387">
    <property type="entry name" value="HATPase_c"/>
    <property type="match status" value="1"/>
</dbReference>
<keyword evidence="5" id="KW-0597">Phosphoprotein</keyword>
<keyword evidence="11 14" id="KW-1133">Transmembrane helix</keyword>
<dbReference type="Pfam" id="PF00672">
    <property type="entry name" value="HAMP"/>
    <property type="match status" value="1"/>
</dbReference>
<dbReference type="Gene3D" id="3.30.565.10">
    <property type="entry name" value="Histidine kinase-like ATPase, C-terminal domain"/>
    <property type="match status" value="1"/>
</dbReference>
<evidence type="ECO:0000259" key="15">
    <source>
        <dbReference type="PROSITE" id="PS50109"/>
    </source>
</evidence>
<evidence type="ECO:0000256" key="2">
    <source>
        <dbReference type="ARBA" id="ARBA00004651"/>
    </source>
</evidence>
<feature type="domain" description="Histidine kinase" evidence="15">
    <location>
        <begin position="489"/>
        <end position="597"/>
    </location>
</feature>
<evidence type="ECO:0000313" key="18">
    <source>
        <dbReference type="Proteomes" id="UP000234950"/>
    </source>
</evidence>
<dbReference type="InterPro" id="IPR005467">
    <property type="entry name" value="His_kinase_dom"/>
</dbReference>
<feature type="domain" description="HAMP" evidence="16">
    <location>
        <begin position="330"/>
        <end position="382"/>
    </location>
</feature>
<keyword evidence="10" id="KW-0067">ATP-binding</keyword>
<sequence>MQAKLNKQWIKHIFLQLNSIQFHIAFSFSALILVIITIIGFVSYDKFSNTLEENAKEYNLQLTKQVKENVDYYIRYMDDISSIVQNDPSFQQYFSSNENGSFIEKGEQENKLIDLFNSFINARNDIVSIFAFGYNGQILKSNPKLKIKDDIKIENQDWYLAAKESHGEPVVSSSHVQAFVDDPHWVVSLSKELKSTDSHARKGILLIDLNYKIISEICKKVQLGSKGYIFIMDKQGNIVYHPQQQMIYSRLKTEMITQVLNAKGKSFVIDHDGERKLYTITTSHLTGWKVVSVTNVNDMIMDGKKTKKFFMMMIVISLLLSLLIAIVISSRISRPIRKLELSMKEVEMGNFDIELDFSYNHEVGRLSSSFNMMTRKIKELMQQVVEEQKALRKSEIKALQSQINPHFLYNTLDSIIWMAESDQNEEVIDMTSSLAKLFRISLNKGNETVSISGEIEHVKNYLLIQKMRYRNKLDFIIDVDPAIMSYQTIKLILQPLVENAIYHGIKNKTGKGLIRILGKEVEGKVLLQVIDNGVGMDSSKIKNIYSDEYRENSKGNGVGVKNVHERLQIYYGQDFGVSFQSEVNQGTTVSIWIPVVTL</sequence>
<dbReference type="EC" id="2.7.13.3" evidence="3"/>
<comment type="subcellular location">
    <subcellularLocation>
        <location evidence="2">Cell membrane</location>
        <topology evidence="2">Multi-pass membrane protein</topology>
    </subcellularLocation>
</comment>
<evidence type="ECO:0000256" key="14">
    <source>
        <dbReference type="SAM" id="Phobius"/>
    </source>
</evidence>
<name>A0A2N5HE29_9BACI</name>
<dbReference type="InterPro" id="IPR004358">
    <property type="entry name" value="Sig_transdc_His_kin-like_C"/>
</dbReference>
<dbReference type="PANTHER" id="PTHR34220">
    <property type="entry name" value="SENSOR HISTIDINE KINASE YPDA"/>
    <property type="match status" value="1"/>
</dbReference>
<evidence type="ECO:0000256" key="13">
    <source>
        <dbReference type="ARBA" id="ARBA00023136"/>
    </source>
</evidence>
<evidence type="ECO:0000256" key="8">
    <source>
        <dbReference type="ARBA" id="ARBA00022741"/>
    </source>
</evidence>
<dbReference type="GO" id="GO:0000155">
    <property type="term" value="F:phosphorelay sensor kinase activity"/>
    <property type="evidence" value="ECO:0007669"/>
    <property type="project" value="InterPro"/>
</dbReference>
<accession>A0A2N5HE29</accession>
<dbReference type="Pfam" id="PF02518">
    <property type="entry name" value="HATPase_c"/>
    <property type="match status" value="1"/>
</dbReference>
<comment type="caution">
    <text evidence="17">The sequence shown here is derived from an EMBL/GenBank/DDBJ whole genome shotgun (WGS) entry which is preliminary data.</text>
</comment>
<dbReference type="Pfam" id="PF06580">
    <property type="entry name" value="His_kinase"/>
    <property type="match status" value="1"/>
</dbReference>
<evidence type="ECO:0000256" key="10">
    <source>
        <dbReference type="ARBA" id="ARBA00022840"/>
    </source>
</evidence>
<keyword evidence="9" id="KW-0418">Kinase</keyword>
<dbReference type="InterPro" id="IPR010559">
    <property type="entry name" value="Sig_transdc_His_kin_internal"/>
</dbReference>
<evidence type="ECO:0000256" key="7">
    <source>
        <dbReference type="ARBA" id="ARBA00022692"/>
    </source>
</evidence>
<keyword evidence="7 14" id="KW-0812">Transmembrane</keyword>
<dbReference type="AlphaFoldDB" id="A0A2N5HE29"/>
<gene>
    <name evidence="17" type="ORF">CVD27_13765</name>
</gene>
<dbReference type="CDD" id="cd12912">
    <property type="entry name" value="PDC2_MCP_like"/>
    <property type="match status" value="1"/>
</dbReference>
<comment type="catalytic activity">
    <reaction evidence="1">
        <text>ATP + protein L-histidine = ADP + protein N-phospho-L-histidine.</text>
        <dbReference type="EC" id="2.7.13.3"/>
    </reaction>
</comment>
<dbReference type="Proteomes" id="UP000234950">
    <property type="component" value="Unassembled WGS sequence"/>
</dbReference>
<evidence type="ECO:0000256" key="11">
    <source>
        <dbReference type="ARBA" id="ARBA00022989"/>
    </source>
</evidence>
<proteinExistence type="predicted"/>
<feature type="transmembrane region" description="Helical" evidence="14">
    <location>
        <begin position="20"/>
        <end position="42"/>
    </location>
</feature>
<dbReference type="InterPro" id="IPR050640">
    <property type="entry name" value="Bact_2-comp_sensor_kinase"/>
</dbReference>
<evidence type="ECO:0000256" key="3">
    <source>
        <dbReference type="ARBA" id="ARBA00012438"/>
    </source>
</evidence>
<organism evidence="17 18">
    <name type="scientific">Neobacillus cucumis</name>
    <dbReference type="NCBI Taxonomy" id="1740721"/>
    <lineage>
        <taxon>Bacteria</taxon>
        <taxon>Bacillati</taxon>
        <taxon>Bacillota</taxon>
        <taxon>Bacilli</taxon>
        <taxon>Bacillales</taxon>
        <taxon>Bacillaceae</taxon>
        <taxon>Neobacillus</taxon>
    </lineage>
</organism>
<keyword evidence="12" id="KW-0902">Two-component regulatory system</keyword>
<keyword evidence="4" id="KW-1003">Cell membrane</keyword>
<dbReference type="GO" id="GO:0005524">
    <property type="term" value="F:ATP binding"/>
    <property type="evidence" value="ECO:0007669"/>
    <property type="project" value="UniProtKB-KW"/>
</dbReference>
<evidence type="ECO:0000256" key="5">
    <source>
        <dbReference type="ARBA" id="ARBA00022553"/>
    </source>
</evidence>
<dbReference type="SMART" id="SM00304">
    <property type="entry name" value="HAMP"/>
    <property type="match status" value="1"/>
</dbReference>
<evidence type="ECO:0000256" key="6">
    <source>
        <dbReference type="ARBA" id="ARBA00022679"/>
    </source>
</evidence>
<keyword evidence="6" id="KW-0808">Transferase</keyword>
<dbReference type="PROSITE" id="PS50109">
    <property type="entry name" value="HIS_KIN"/>
    <property type="match status" value="1"/>
</dbReference>
<dbReference type="InterPro" id="IPR033479">
    <property type="entry name" value="dCache_1"/>
</dbReference>
<feature type="transmembrane region" description="Helical" evidence="14">
    <location>
        <begin position="309"/>
        <end position="328"/>
    </location>
</feature>
<evidence type="ECO:0000259" key="16">
    <source>
        <dbReference type="PROSITE" id="PS50885"/>
    </source>
</evidence>
<dbReference type="OrthoDB" id="9776552at2"/>
<dbReference type="Pfam" id="PF02743">
    <property type="entry name" value="dCache_1"/>
    <property type="match status" value="1"/>
</dbReference>
<evidence type="ECO:0000256" key="12">
    <source>
        <dbReference type="ARBA" id="ARBA00023012"/>
    </source>
</evidence>
<dbReference type="PANTHER" id="PTHR34220:SF7">
    <property type="entry name" value="SENSOR HISTIDINE KINASE YPDA"/>
    <property type="match status" value="1"/>
</dbReference>
<dbReference type="InterPro" id="IPR036890">
    <property type="entry name" value="HATPase_C_sf"/>
</dbReference>
<dbReference type="GO" id="GO:0005886">
    <property type="term" value="C:plasma membrane"/>
    <property type="evidence" value="ECO:0007669"/>
    <property type="project" value="UniProtKB-SubCell"/>
</dbReference>
<dbReference type="PROSITE" id="PS50885">
    <property type="entry name" value="HAMP"/>
    <property type="match status" value="1"/>
</dbReference>
<dbReference type="Gene3D" id="6.10.340.10">
    <property type="match status" value="1"/>
</dbReference>
<dbReference type="Gene3D" id="3.30.450.20">
    <property type="entry name" value="PAS domain"/>
    <property type="match status" value="2"/>
</dbReference>